<dbReference type="AlphaFoldDB" id="E8KHP7"/>
<keyword evidence="1" id="KW-1133">Transmembrane helix</keyword>
<feature type="transmembrane region" description="Helical" evidence="1">
    <location>
        <begin position="21"/>
        <end position="40"/>
    </location>
</feature>
<keyword evidence="1" id="KW-0472">Membrane</keyword>
<keyword evidence="3" id="KW-1185">Reference proteome</keyword>
<dbReference type="EMBL" id="AEVG01000097">
    <property type="protein sequence ID" value="EFX91605.1"/>
    <property type="molecule type" value="Genomic_DNA"/>
</dbReference>
<dbReference type="HOGENOM" id="CLU_2821466_0_0_6"/>
<evidence type="ECO:0000313" key="3">
    <source>
        <dbReference type="Proteomes" id="UP000005467"/>
    </source>
</evidence>
<sequence length="66" mass="7653">MRTTPQFRIILIHYVKFFANLTACCLILNGYCSLLGGFAVESYKFFSIFLNYGKKTKSSFEYDCTK</sequence>
<proteinExistence type="predicted"/>
<evidence type="ECO:0000313" key="2">
    <source>
        <dbReference type="EMBL" id="EFX91605.1"/>
    </source>
</evidence>
<comment type="caution">
    <text evidence="2">The sequence shown here is derived from an EMBL/GenBank/DDBJ whole genome shotgun (WGS) entry which is preliminary data.</text>
</comment>
<name>E8KHP7_9PAST</name>
<keyword evidence="1" id="KW-0812">Transmembrane</keyword>
<dbReference type="Proteomes" id="UP000005467">
    <property type="component" value="Unassembled WGS sequence"/>
</dbReference>
<gene>
    <name evidence="2" type="ORF">HMPREF0027_1364</name>
</gene>
<reference evidence="2 3" key="1">
    <citation type="submission" date="2011-01" db="EMBL/GenBank/DDBJ databases">
        <authorList>
            <person name="Muzny D."/>
            <person name="Qin X."/>
            <person name="Deng J."/>
            <person name="Jiang H."/>
            <person name="Liu Y."/>
            <person name="Qu J."/>
            <person name="Song X.-Z."/>
            <person name="Zhang L."/>
            <person name="Thornton R."/>
            <person name="Coyle M."/>
            <person name="Francisco L."/>
            <person name="Jackson L."/>
            <person name="Javaid M."/>
            <person name="Korchina V."/>
            <person name="Kovar C."/>
            <person name="Mata R."/>
            <person name="Mathew T."/>
            <person name="Ngo R."/>
            <person name="Nguyen L."/>
            <person name="Nguyen N."/>
            <person name="Okwuonu G."/>
            <person name="Ongeri F."/>
            <person name="Pham C."/>
            <person name="Simmons D."/>
            <person name="Wilczek-Boney K."/>
            <person name="Hale W."/>
            <person name="Jakkamsetti A."/>
            <person name="Pham P."/>
            <person name="Ruth R."/>
            <person name="San Lucas F."/>
            <person name="Warren J."/>
            <person name="Zhang J."/>
            <person name="Zhao Z."/>
            <person name="Zhou C."/>
            <person name="Zhu D."/>
            <person name="Lee S."/>
            <person name="Bess C."/>
            <person name="Blankenburg K."/>
            <person name="Forbes L."/>
            <person name="Fu Q."/>
            <person name="Gubbala S."/>
            <person name="Hirani K."/>
            <person name="Jayaseelan J.C."/>
            <person name="Lara F."/>
            <person name="Munidasa M."/>
            <person name="Palculict T."/>
            <person name="Patil S."/>
            <person name="Pu L.-L."/>
            <person name="Saada N."/>
            <person name="Tang L."/>
            <person name="Weissenberger G."/>
            <person name="Zhu Y."/>
            <person name="Hemphill L."/>
            <person name="Shang Y."/>
            <person name="Youmans B."/>
            <person name="Ayvaz T."/>
            <person name="Ross M."/>
            <person name="Santibanez J."/>
            <person name="Aqrawi P."/>
            <person name="Gross S."/>
            <person name="Joshi V."/>
            <person name="Fowler G."/>
            <person name="Nazareth L."/>
            <person name="Reid J."/>
            <person name="Worley K."/>
            <person name="Petrosino J."/>
            <person name="Highlander S."/>
            <person name="Gibbs R."/>
        </authorList>
    </citation>
    <scope>NUCLEOTIDE SEQUENCE [LARGE SCALE GENOMIC DNA]</scope>
    <source>
        <strain evidence="2 3">ATCC 25976</strain>
    </source>
</reference>
<protein>
    <submittedName>
        <fullName evidence="2">Uncharacterized protein</fullName>
    </submittedName>
</protein>
<accession>E8KHP7</accession>
<organism evidence="2 3">
    <name type="scientific">Actinobacillus ureae ATCC 25976</name>
    <dbReference type="NCBI Taxonomy" id="887324"/>
    <lineage>
        <taxon>Bacteria</taxon>
        <taxon>Pseudomonadati</taxon>
        <taxon>Pseudomonadota</taxon>
        <taxon>Gammaproteobacteria</taxon>
        <taxon>Pasteurellales</taxon>
        <taxon>Pasteurellaceae</taxon>
        <taxon>Actinobacillus</taxon>
    </lineage>
</organism>
<evidence type="ECO:0000256" key="1">
    <source>
        <dbReference type="SAM" id="Phobius"/>
    </source>
</evidence>